<accession>A0A318D6R9</accession>
<feature type="transmembrane region" description="Helical" evidence="9">
    <location>
        <begin position="509"/>
        <end position="527"/>
    </location>
</feature>
<keyword evidence="7" id="KW-0175">Coiled coil</keyword>
<dbReference type="AlphaFoldDB" id="A0A318D6R9"/>
<evidence type="ECO:0000256" key="1">
    <source>
        <dbReference type="ARBA" id="ARBA00004651"/>
    </source>
</evidence>
<dbReference type="EMBL" id="QICH01000003">
    <property type="protein sequence ID" value="PXF62874.1"/>
    <property type="molecule type" value="Genomic_DNA"/>
</dbReference>
<dbReference type="Gene3D" id="3.30.70.100">
    <property type="match status" value="1"/>
</dbReference>
<evidence type="ECO:0000256" key="6">
    <source>
        <dbReference type="ARBA" id="ARBA00023136"/>
    </source>
</evidence>
<keyword evidence="6 9" id="KW-0472">Membrane</keyword>
<evidence type="ECO:0008006" key="16">
    <source>
        <dbReference type="Google" id="ProtNLM"/>
    </source>
</evidence>
<evidence type="ECO:0000256" key="10">
    <source>
        <dbReference type="SAM" id="SignalP"/>
    </source>
</evidence>
<keyword evidence="3" id="KW-1003">Cell membrane</keyword>
<feature type="signal peptide" evidence="10">
    <location>
        <begin position="1"/>
        <end position="30"/>
    </location>
</feature>
<dbReference type="Gene3D" id="2.30.30.60">
    <property type="match status" value="1"/>
</dbReference>
<feature type="chain" id="PRO_5016319569" description="Mechanosensitive ion channel protein MscS" evidence="10">
    <location>
        <begin position="31"/>
        <end position="757"/>
    </location>
</feature>
<feature type="compositionally biased region" description="Polar residues" evidence="8">
    <location>
        <begin position="733"/>
        <end position="749"/>
    </location>
</feature>
<evidence type="ECO:0000256" key="7">
    <source>
        <dbReference type="SAM" id="Coils"/>
    </source>
</evidence>
<feature type="domain" description="Mechanosensitive ion channel MscS" evidence="11">
    <location>
        <begin position="550"/>
        <end position="617"/>
    </location>
</feature>
<dbReference type="InterPro" id="IPR049278">
    <property type="entry name" value="MS_channel_C"/>
</dbReference>
<dbReference type="SUPFAM" id="SSF82689">
    <property type="entry name" value="Mechanosensitive channel protein MscS (YggB), C-terminal domain"/>
    <property type="match status" value="1"/>
</dbReference>
<keyword evidence="5 9" id="KW-1133">Transmembrane helix</keyword>
<protein>
    <recommendedName>
        <fullName evidence="16">Mechanosensitive ion channel protein MscS</fullName>
    </recommendedName>
</protein>
<dbReference type="InterPro" id="IPR011066">
    <property type="entry name" value="MscS_channel_C_sf"/>
</dbReference>
<dbReference type="Proteomes" id="UP000247689">
    <property type="component" value="Unassembled WGS sequence"/>
</dbReference>
<organism evidence="14 15">
    <name type="scientific">Kangiella spongicola</name>
    <dbReference type="NCBI Taxonomy" id="796379"/>
    <lineage>
        <taxon>Bacteria</taxon>
        <taxon>Pseudomonadati</taxon>
        <taxon>Pseudomonadota</taxon>
        <taxon>Gammaproteobacteria</taxon>
        <taxon>Kangiellales</taxon>
        <taxon>Kangiellaceae</taxon>
        <taxon>Kangiella</taxon>
    </lineage>
</organism>
<evidence type="ECO:0000256" key="5">
    <source>
        <dbReference type="ARBA" id="ARBA00022989"/>
    </source>
</evidence>
<dbReference type="Gene3D" id="1.10.287.1260">
    <property type="match status" value="1"/>
</dbReference>
<feature type="coiled-coil region" evidence="7">
    <location>
        <begin position="71"/>
        <end position="102"/>
    </location>
</feature>
<dbReference type="Pfam" id="PF00924">
    <property type="entry name" value="MS_channel_2nd"/>
    <property type="match status" value="1"/>
</dbReference>
<dbReference type="InterPro" id="IPR006685">
    <property type="entry name" value="MscS_channel_2nd"/>
</dbReference>
<dbReference type="PANTHER" id="PTHR30347:SF1">
    <property type="entry name" value="MECHANOSENSITIVE CHANNEL MSCK"/>
    <property type="match status" value="1"/>
</dbReference>
<dbReference type="GO" id="GO:0005886">
    <property type="term" value="C:plasma membrane"/>
    <property type="evidence" value="ECO:0007669"/>
    <property type="project" value="UniProtKB-SubCell"/>
</dbReference>
<feature type="coiled-coil region" evidence="7">
    <location>
        <begin position="332"/>
        <end position="359"/>
    </location>
</feature>
<evidence type="ECO:0000256" key="4">
    <source>
        <dbReference type="ARBA" id="ARBA00022692"/>
    </source>
</evidence>
<reference evidence="14 15" key="1">
    <citation type="submission" date="2018-05" db="EMBL/GenBank/DDBJ databases">
        <title>Kangiella spongicola genome sequence.</title>
        <authorList>
            <person name="Maclea K.S."/>
            <person name="Goen A.E."/>
            <person name="Kelley C."/>
            <person name="Underriner A."/>
            <person name="Silverwood T."/>
            <person name="Trachtenberg A.M."/>
        </authorList>
    </citation>
    <scope>NUCLEOTIDE SEQUENCE [LARGE SCALE GENOMIC DNA]</scope>
    <source>
        <strain evidence="14 15">ATCC BAA-2076</strain>
    </source>
</reference>
<evidence type="ECO:0000313" key="15">
    <source>
        <dbReference type="Proteomes" id="UP000247689"/>
    </source>
</evidence>
<evidence type="ECO:0000256" key="2">
    <source>
        <dbReference type="ARBA" id="ARBA00008017"/>
    </source>
</evidence>
<comment type="subcellular location">
    <subcellularLocation>
        <location evidence="1">Cell membrane</location>
        <topology evidence="1">Multi-pass membrane protein</topology>
    </subcellularLocation>
</comment>
<dbReference type="InterPro" id="IPR052702">
    <property type="entry name" value="MscS-like_channel"/>
</dbReference>
<name>A0A318D6R9_9GAMM</name>
<feature type="transmembrane region" description="Helical" evidence="9">
    <location>
        <begin position="533"/>
        <end position="552"/>
    </location>
</feature>
<dbReference type="SUPFAM" id="SSF50182">
    <property type="entry name" value="Sm-like ribonucleoproteins"/>
    <property type="match status" value="1"/>
</dbReference>
<dbReference type="InterPro" id="IPR023408">
    <property type="entry name" value="MscS_beta-dom_sf"/>
</dbReference>
<gene>
    <name evidence="14" type="ORF">DL796_11230</name>
</gene>
<evidence type="ECO:0000259" key="11">
    <source>
        <dbReference type="Pfam" id="PF00924"/>
    </source>
</evidence>
<dbReference type="InterPro" id="IPR010920">
    <property type="entry name" value="LSM_dom_sf"/>
</dbReference>
<dbReference type="GO" id="GO:0008381">
    <property type="term" value="F:mechanosensitive monoatomic ion channel activity"/>
    <property type="evidence" value="ECO:0007669"/>
    <property type="project" value="UniProtKB-ARBA"/>
</dbReference>
<feature type="coiled-coil region" evidence="7">
    <location>
        <begin position="208"/>
        <end position="280"/>
    </location>
</feature>
<comment type="caution">
    <text evidence="14">The sequence shown here is derived from an EMBL/GenBank/DDBJ whole genome shotgun (WGS) entry which is preliminary data.</text>
</comment>
<evidence type="ECO:0000256" key="3">
    <source>
        <dbReference type="ARBA" id="ARBA00022475"/>
    </source>
</evidence>
<dbReference type="Pfam" id="PF21082">
    <property type="entry name" value="MS_channel_3rd"/>
    <property type="match status" value="1"/>
</dbReference>
<keyword evidence="10" id="KW-0732">Signal</keyword>
<dbReference type="Pfam" id="PF21088">
    <property type="entry name" value="MS_channel_1st"/>
    <property type="match status" value="1"/>
</dbReference>
<feature type="region of interest" description="Disordered" evidence="8">
    <location>
        <begin position="729"/>
        <end position="757"/>
    </location>
</feature>
<keyword evidence="15" id="KW-1185">Reference proteome</keyword>
<feature type="domain" description="Mechanosensitive ion channel MscS C-terminal" evidence="12">
    <location>
        <begin position="625"/>
        <end position="713"/>
    </location>
</feature>
<evidence type="ECO:0000256" key="8">
    <source>
        <dbReference type="SAM" id="MobiDB-lite"/>
    </source>
</evidence>
<comment type="similarity">
    <text evidence="2">Belongs to the MscS (TC 1.A.23) family.</text>
</comment>
<dbReference type="RefSeq" id="WP_110201774.1">
    <property type="nucleotide sequence ID" value="NZ_QICH01000003.1"/>
</dbReference>
<evidence type="ECO:0000256" key="9">
    <source>
        <dbReference type="SAM" id="Phobius"/>
    </source>
</evidence>
<feature type="domain" description="Mechanosensitive ion channel transmembrane helices 2/3" evidence="13">
    <location>
        <begin position="510"/>
        <end position="549"/>
    </location>
</feature>
<dbReference type="InterPro" id="IPR011014">
    <property type="entry name" value="MscS_channel_TM-2"/>
</dbReference>
<evidence type="ECO:0000259" key="13">
    <source>
        <dbReference type="Pfam" id="PF21088"/>
    </source>
</evidence>
<keyword evidence="4 9" id="KW-0812">Transmembrane</keyword>
<proteinExistence type="inferred from homology"/>
<dbReference type="PANTHER" id="PTHR30347">
    <property type="entry name" value="POTASSIUM CHANNEL RELATED"/>
    <property type="match status" value="1"/>
</dbReference>
<dbReference type="InterPro" id="IPR049142">
    <property type="entry name" value="MS_channel_1st"/>
</dbReference>
<evidence type="ECO:0000259" key="12">
    <source>
        <dbReference type="Pfam" id="PF21082"/>
    </source>
</evidence>
<feature type="transmembrane region" description="Helical" evidence="9">
    <location>
        <begin position="464"/>
        <end position="488"/>
    </location>
</feature>
<sequence length="757" mass="85785">MNTFNIVFQRLSAILALLLSLVIAVPNSHAASSNDPLNLLNQQKNSEEESVPSFKDMSNRWWNQYQELEEAKTFENEFKQFVDKLEKAAKEVEGEKRGELLERVAIIRNLAQEYKKLRYQKKESSDIPGELVLKESYSVQEYLEINQLIQQVDYLLSQTQDEIARVKESIGQTSETIDVLKVSYLNSDTGGLEQLGIVLNWVNSQLSKVIEEELLKNLEAREDKLNNELLSLEETLESAKQRLTIEPYPEDARKKLIAEKDELDDDLKQLNLKLSRDISETSIGFTSYEILKLDLALTLLAYHEVLLKLERANDQDKLAEIAILESPEDADLDEVKLAIADSEEAVRLAEAEVVKAETLARDTLLSSDIALRQQSTKDVKKLQKLSDQRRQKAQHILRAISDVRATISDNQLILAMLTDIEDKQQTGLNKTWDSVKEFTVDAWDATVQFANKPLFSINERPITLLPLIQLFFIVLVGYLVSKLVSFIIHRFEKRHKIKNSSGLYLLHRLIHYLIIFIAAVAGFSALGLNLSNLTLIAGALSVGIGFGLQNLVSNFVSGLTIMFEKTLKVGDYIELEDGTTGQVKEIKTRSTRINTNDNIDVIIPNSYMVTNIVTNWTLKESTRRVKIPFGVAYGTDKDIVKKAAMEAATNVQYTLRNVPGKEPEVWLTEFGDNSINFLLLVWVAHFGVRRPTRIKSIYMWELDTALKKYGIDIPFPQRDVHLNIVKDGDKDSSSLPLQSITGESLPTKNDNNKSKDD</sequence>
<dbReference type="OrthoDB" id="9799209at2"/>
<dbReference type="SUPFAM" id="SSF82861">
    <property type="entry name" value="Mechanosensitive channel protein MscS (YggB), transmembrane region"/>
    <property type="match status" value="1"/>
</dbReference>
<evidence type="ECO:0000313" key="14">
    <source>
        <dbReference type="EMBL" id="PXF62874.1"/>
    </source>
</evidence>